<dbReference type="EC" id="2.1.1.-" evidence="7"/>
<keyword evidence="8" id="KW-0732">Signal</keyword>
<keyword evidence="11" id="KW-1185">Reference proteome</keyword>
<evidence type="ECO:0000256" key="4">
    <source>
        <dbReference type="ARBA" id="ARBA00022691"/>
    </source>
</evidence>
<dbReference type="PROSITE" id="PS51689">
    <property type="entry name" value="SAM_RNA_A_N6_MT"/>
    <property type="match status" value="1"/>
</dbReference>
<dbReference type="Gene3D" id="3.40.50.150">
    <property type="entry name" value="Vaccinia Virus protein VP39"/>
    <property type="match status" value="1"/>
</dbReference>
<dbReference type="PANTHER" id="PTHR11727:SF18">
    <property type="entry name" value="RRNA ADENINE N(6)-METHYLTRANSFERASE"/>
    <property type="match status" value="1"/>
</dbReference>
<dbReference type="InterPro" id="IPR020598">
    <property type="entry name" value="rRNA_Ade_methylase_Trfase_N"/>
</dbReference>
<accession>A0AAD2FQL8</accession>
<dbReference type="Proteomes" id="UP001295423">
    <property type="component" value="Unassembled WGS sequence"/>
</dbReference>
<dbReference type="CDD" id="cd02440">
    <property type="entry name" value="AdoMet_MTases"/>
    <property type="match status" value="1"/>
</dbReference>
<keyword evidence="3 6" id="KW-0808">Transferase</keyword>
<keyword evidence="2 6" id="KW-0489">Methyltransferase</keyword>
<evidence type="ECO:0000259" key="9">
    <source>
        <dbReference type="SMART" id="SM00650"/>
    </source>
</evidence>
<reference evidence="10" key="1">
    <citation type="submission" date="2023-08" db="EMBL/GenBank/DDBJ databases">
        <authorList>
            <person name="Audoor S."/>
            <person name="Bilcke G."/>
        </authorList>
    </citation>
    <scope>NUCLEOTIDE SEQUENCE</scope>
</reference>
<evidence type="ECO:0000256" key="1">
    <source>
        <dbReference type="ARBA" id="ARBA00022552"/>
    </source>
</evidence>
<feature type="chain" id="PRO_5042160215" description="rRNA adenine N(6)-methyltransferase" evidence="8">
    <location>
        <begin position="20"/>
        <end position="394"/>
    </location>
</feature>
<proteinExistence type="inferred from homology"/>
<dbReference type="HAMAP" id="MF_00607">
    <property type="entry name" value="16SrRNA_methyltr_A"/>
    <property type="match status" value="1"/>
</dbReference>
<dbReference type="InterPro" id="IPR023165">
    <property type="entry name" value="rRNA_Ade_diMease-like_C"/>
</dbReference>
<feature type="binding site" evidence="6">
    <location>
        <position position="167"/>
    </location>
    <ligand>
        <name>S-adenosyl-L-methionine</name>
        <dbReference type="ChEBI" id="CHEBI:59789"/>
    </ligand>
</feature>
<evidence type="ECO:0000313" key="10">
    <source>
        <dbReference type="EMBL" id="CAJ1949606.1"/>
    </source>
</evidence>
<evidence type="ECO:0000256" key="3">
    <source>
        <dbReference type="ARBA" id="ARBA00022679"/>
    </source>
</evidence>
<feature type="binding site" evidence="6">
    <location>
        <position position="89"/>
    </location>
    <ligand>
        <name>S-adenosyl-L-methionine</name>
        <dbReference type="ChEBI" id="CHEBI:59789"/>
    </ligand>
</feature>
<feature type="binding site" evidence="6">
    <location>
        <position position="122"/>
    </location>
    <ligand>
        <name>S-adenosyl-L-methionine</name>
        <dbReference type="ChEBI" id="CHEBI:59789"/>
    </ligand>
</feature>
<gene>
    <name evidence="10" type="ORF">CYCCA115_LOCUS12181</name>
</gene>
<feature type="binding site" evidence="6">
    <location>
        <position position="87"/>
    </location>
    <ligand>
        <name>S-adenosyl-L-methionine</name>
        <dbReference type="ChEBI" id="CHEBI:59789"/>
    </ligand>
</feature>
<keyword evidence="1 7" id="KW-0698">rRNA processing</keyword>
<feature type="binding site" evidence="6">
    <location>
        <position position="189"/>
    </location>
    <ligand>
        <name>S-adenosyl-L-methionine</name>
        <dbReference type="ChEBI" id="CHEBI:59789"/>
    </ligand>
</feature>
<evidence type="ECO:0000256" key="2">
    <source>
        <dbReference type="ARBA" id="ARBA00022603"/>
    </source>
</evidence>
<organism evidence="10 11">
    <name type="scientific">Cylindrotheca closterium</name>
    <dbReference type="NCBI Taxonomy" id="2856"/>
    <lineage>
        <taxon>Eukaryota</taxon>
        <taxon>Sar</taxon>
        <taxon>Stramenopiles</taxon>
        <taxon>Ochrophyta</taxon>
        <taxon>Bacillariophyta</taxon>
        <taxon>Bacillariophyceae</taxon>
        <taxon>Bacillariophycidae</taxon>
        <taxon>Bacillariales</taxon>
        <taxon>Bacillariaceae</taxon>
        <taxon>Cylindrotheca</taxon>
    </lineage>
</organism>
<protein>
    <recommendedName>
        <fullName evidence="7">rRNA adenine N(6)-methyltransferase</fullName>
        <ecNumber evidence="7">2.1.1.-</ecNumber>
    </recommendedName>
</protein>
<evidence type="ECO:0000256" key="8">
    <source>
        <dbReference type="SAM" id="SignalP"/>
    </source>
</evidence>
<dbReference type="AlphaFoldDB" id="A0AAD2FQL8"/>
<evidence type="ECO:0000256" key="6">
    <source>
        <dbReference type="PROSITE-ProRule" id="PRU01026"/>
    </source>
</evidence>
<feature type="binding site" evidence="6">
    <location>
        <position position="145"/>
    </location>
    <ligand>
        <name>S-adenosyl-L-methionine</name>
        <dbReference type="ChEBI" id="CHEBI:59789"/>
    </ligand>
</feature>
<keyword evidence="5 6" id="KW-0694">RNA-binding</keyword>
<dbReference type="SUPFAM" id="SSF53335">
    <property type="entry name" value="S-adenosyl-L-methionine-dependent methyltransferases"/>
    <property type="match status" value="1"/>
</dbReference>
<comment type="similarity">
    <text evidence="6 7">Belongs to the class I-like SAM-binding methyltransferase superfamily. rRNA adenine N(6)-methyltransferase family.</text>
</comment>
<dbReference type="InterPro" id="IPR020596">
    <property type="entry name" value="rRNA_Ade_Mease_Trfase_CS"/>
</dbReference>
<evidence type="ECO:0000256" key="5">
    <source>
        <dbReference type="ARBA" id="ARBA00022884"/>
    </source>
</evidence>
<dbReference type="PANTHER" id="PTHR11727">
    <property type="entry name" value="DIMETHYLADENOSINE TRANSFERASE"/>
    <property type="match status" value="1"/>
</dbReference>
<dbReference type="InterPro" id="IPR001737">
    <property type="entry name" value="KsgA/Erm"/>
</dbReference>
<dbReference type="Gene3D" id="1.10.8.100">
    <property type="entry name" value="Ribosomal RNA adenine dimethylase-like, domain 2"/>
    <property type="match status" value="1"/>
</dbReference>
<dbReference type="PROSITE" id="PS01131">
    <property type="entry name" value="RRNA_A_DIMETH"/>
    <property type="match status" value="1"/>
</dbReference>
<evidence type="ECO:0000256" key="7">
    <source>
        <dbReference type="RuleBase" id="RU362106"/>
    </source>
</evidence>
<dbReference type="GO" id="GO:0000179">
    <property type="term" value="F:rRNA (adenine-N6,N6-)-dimethyltransferase activity"/>
    <property type="evidence" value="ECO:0007669"/>
    <property type="project" value="UniProtKB-UniRule"/>
</dbReference>
<feature type="domain" description="Ribosomal RNA adenine methylase transferase N-terminal" evidence="9">
    <location>
        <begin position="94"/>
        <end position="276"/>
    </location>
</feature>
<dbReference type="SMART" id="SM00650">
    <property type="entry name" value="rADc"/>
    <property type="match status" value="1"/>
</dbReference>
<evidence type="ECO:0000313" key="11">
    <source>
        <dbReference type="Proteomes" id="UP001295423"/>
    </source>
</evidence>
<dbReference type="InterPro" id="IPR029063">
    <property type="entry name" value="SAM-dependent_MTases_sf"/>
</dbReference>
<dbReference type="EMBL" id="CAKOGP040001758">
    <property type="protein sequence ID" value="CAJ1949606.1"/>
    <property type="molecule type" value="Genomic_DNA"/>
</dbReference>
<dbReference type="NCBIfam" id="TIGR00755">
    <property type="entry name" value="ksgA"/>
    <property type="match status" value="1"/>
</dbReference>
<dbReference type="GO" id="GO:0003723">
    <property type="term" value="F:RNA binding"/>
    <property type="evidence" value="ECO:0007669"/>
    <property type="project" value="UniProtKB-UniRule"/>
</dbReference>
<dbReference type="Pfam" id="PF00398">
    <property type="entry name" value="RrnaAD"/>
    <property type="match status" value="1"/>
</dbReference>
<dbReference type="InterPro" id="IPR011530">
    <property type="entry name" value="rRNA_adenine_dimethylase"/>
</dbReference>
<keyword evidence="4 6" id="KW-0949">S-adenosyl-L-methionine</keyword>
<sequence length="394" mass="43303">MKTVLVVAAVVLNQSVCFGLSTTSLISRISNTGLYGWVQGGDGEWEWEEDDPGFVAATTAVAIDTASTATPQLPAGKLKPKQSLGQNYLKDPNTVAKMIRAFHSDATARDAGKPLDKIIELGPGAGALTDRLVENYGTDVLECIEIDQRAVEILGERYPNLVVHHEDVLQVNYPAMAEKAGQPLVVIGNLPYYITSQILFALADASHYGAVDCATVTMQWEVAQRMVAPTSCKDYGILSVVFQTYAEVKNHFKIPPTVFYPQPKVDSALVGLHFLGPTKLKERLAGVDPRDFRRVITTSFRQRRKTIRNSLKKLDGIDVELLSAPPLPLPDSVVAAREAGDAFASTQELPDNWFTKRPEELTPGQFVEVTRLIYGSEQKEDLGNKVWRKLKHGV</sequence>
<comment type="caution">
    <text evidence="10">The sequence shown here is derived from an EMBL/GenBank/DDBJ whole genome shotgun (WGS) entry which is preliminary data.</text>
</comment>
<name>A0AAD2FQL8_9STRA</name>
<feature type="signal peptide" evidence="8">
    <location>
        <begin position="1"/>
        <end position="19"/>
    </location>
</feature>